<keyword evidence="3" id="KW-1185">Reference proteome</keyword>
<dbReference type="AlphaFoldDB" id="A0A928UVT2"/>
<accession>A0A928UVT2</accession>
<dbReference type="InterPro" id="IPR015943">
    <property type="entry name" value="WD40/YVTN_repeat-like_dom_sf"/>
</dbReference>
<dbReference type="RefSeq" id="WP_196933795.1">
    <property type="nucleotide sequence ID" value="NZ_MU158697.1"/>
</dbReference>
<feature type="domain" description="Pyrrolo-quinoline quinone repeat" evidence="1">
    <location>
        <begin position="544"/>
        <end position="742"/>
    </location>
</feature>
<evidence type="ECO:0000313" key="3">
    <source>
        <dbReference type="Proteomes" id="UP000616201"/>
    </source>
</evidence>
<dbReference type="Proteomes" id="UP000616201">
    <property type="component" value="Unassembled WGS sequence"/>
</dbReference>
<sequence length="871" mass="98811">MRNTIIVTILLTIAVVGASIYYFSSINGEQKTVSKPLTYLPETTLLIVATQNDETTDNIFKDFEVFDALIGFKQSEQYDYLKNHLLRNKAINNYVHGAEMYVSFHPIAKEIETLFTIPTIEDISKADFPELLKTLNGDFKLSTQDTLGESIYTIQYGSKDSVVHLAFLKQVFFVSPSKELITQIIDKNIPKLASQQIDFFVANNRRNAPLSVYFPHQQLDTLTDIFKQNNPGDFLKQFAGLDGESAWNINFKQDALMLSGESQLTHKEGNYIALFSSQAKTAQRLYTYFPSNTAFYMEYSLASKNLFQDELGKLFTYRKESTLLNATDGKQVSKTAQDLQKALGKEFALVELTNRSYLGYVSVENNSVWEQFVNQGTESLGDSIYRFRESNLLYAYYGDALKPFTRPYLYKTDDVVIVSNELSTLRDYIQNWKSKDLLIGTLGFKNFERLVGNEANVTYFAHAKNASSTISNQLTSAFSKNFRDKENYGYQDFYAWSAQLSGNNGAFLSRVYAVYKSKNTLGSNPAWKYTFNNRLITQPYVFEHSDTSQFILVQEQDHTVHAISPSGTKIWSSVFSGRIVGDVIQLSDRSLVLVTDRNRLYRFDPDGKMHSGFSKDIGKEPSSSVTLGQIAGEEILFIPVKNQILAYHLDGQAVENWTEETVDGEIIGDVKQVNGQLVVGTTYGRVYVFDQQGRKQKEFDAEGNVVFRNPIGIANASTDSYSIYATDTSSRIYQFNTAKPTVVKQLEKWSSKHYADFVNIQSSSNPEMIILDQAQLRVYELADSIRLSYTYSFTKEIDNKPQFFKADGGLYKLGIASRSTNLIYLFTESGAVEEGFPVEALPLFYYGKINYNSGNYLLCSRRDHTLYAYPH</sequence>
<dbReference type="Pfam" id="PF13360">
    <property type="entry name" value="PQQ_2"/>
    <property type="match status" value="1"/>
</dbReference>
<reference evidence="2" key="1">
    <citation type="submission" date="2018-02" db="EMBL/GenBank/DDBJ databases">
        <authorList>
            <person name="Vasarhelyi B.M."/>
            <person name="Deshmukh S."/>
            <person name="Balint B."/>
            <person name="Kukolya J."/>
        </authorList>
    </citation>
    <scope>NUCLEOTIDE SEQUENCE</scope>
    <source>
        <strain evidence="2">KB22</strain>
    </source>
</reference>
<gene>
    <name evidence="2" type="ORF">C4F49_08065</name>
</gene>
<comment type="caution">
    <text evidence="2">The sequence shown here is derived from an EMBL/GenBank/DDBJ whole genome shotgun (WGS) entry which is preliminary data.</text>
</comment>
<name>A0A928UVT2_9SPHI</name>
<dbReference type="InterPro" id="IPR002372">
    <property type="entry name" value="PQQ_rpt_dom"/>
</dbReference>
<evidence type="ECO:0000259" key="1">
    <source>
        <dbReference type="Pfam" id="PF13360"/>
    </source>
</evidence>
<protein>
    <recommendedName>
        <fullName evidence="1">Pyrrolo-quinoline quinone repeat domain-containing protein</fullName>
    </recommendedName>
</protein>
<evidence type="ECO:0000313" key="2">
    <source>
        <dbReference type="EMBL" id="MBE8713632.1"/>
    </source>
</evidence>
<dbReference type="EMBL" id="PRDK01000005">
    <property type="protein sequence ID" value="MBE8713632.1"/>
    <property type="molecule type" value="Genomic_DNA"/>
</dbReference>
<dbReference type="SUPFAM" id="SSF63825">
    <property type="entry name" value="YWTD domain"/>
    <property type="match status" value="1"/>
</dbReference>
<organism evidence="2 3">
    <name type="scientific">Sphingobacterium hungaricum</name>
    <dbReference type="NCBI Taxonomy" id="2082723"/>
    <lineage>
        <taxon>Bacteria</taxon>
        <taxon>Pseudomonadati</taxon>
        <taxon>Bacteroidota</taxon>
        <taxon>Sphingobacteriia</taxon>
        <taxon>Sphingobacteriales</taxon>
        <taxon>Sphingobacteriaceae</taxon>
        <taxon>Sphingobacterium</taxon>
    </lineage>
</organism>
<dbReference type="Gene3D" id="2.130.10.10">
    <property type="entry name" value="YVTN repeat-like/Quinoprotein amine dehydrogenase"/>
    <property type="match status" value="1"/>
</dbReference>
<proteinExistence type="predicted"/>